<gene>
    <name evidence="1" type="ORF">F2Q69_00009504</name>
</gene>
<protein>
    <submittedName>
        <fullName evidence="1">Uncharacterized protein</fullName>
    </submittedName>
</protein>
<dbReference type="AlphaFoldDB" id="A0A8S9NZ62"/>
<comment type="caution">
    <text evidence="1">The sequence shown here is derived from an EMBL/GenBank/DDBJ whole genome shotgun (WGS) entry which is preliminary data.</text>
</comment>
<sequence length="229" mass="24538">MKIVSGGKEGCWGDHPHHKSLPFVSVKSLGSLRGVPAWCAPVSCGQLNRGGMGTGFQIGGQGRCRRGICDQLTAKSGRVSCGQVISRRVRCGQVISVEAVRCREGCWGDHPHHKSLPFVSVKSLGSLRGVPAWCAPVSCGQLNRGGMGTGFQIGGQGRCRRGICDQLTAKSGRVSCGQVISRRVRCGQVISVEAVRCRVCFKNRSMKSEEDLRGQQILHVGEPITTEVI</sequence>
<name>A0A8S9NZ62_BRACR</name>
<proteinExistence type="predicted"/>
<organism evidence="1 2">
    <name type="scientific">Brassica cretica</name>
    <name type="common">Mustard</name>
    <dbReference type="NCBI Taxonomy" id="69181"/>
    <lineage>
        <taxon>Eukaryota</taxon>
        <taxon>Viridiplantae</taxon>
        <taxon>Streptophyta</taxon>
        <taxon>Embryophyta</taxon>
        <taxon>Tracheophyta</taxon>
        <taxon>Spermatophyta</taxon>
        <taxon>Magnoliopsida</taxon>
        <taxon>eudicotyledons</taxon>
        <taxon>Gunneridae</taxon>
        <taxon>Pentapetalae</taxon>
        <taxon>rosids</taxon>
        <taxon>malvids</taxon>
        <taxon>Brassicales</taxon>
        <taxon>Brassicaceae</taxon>
        <taxon>Brassiceae</taxon>
        <taxon>Brassica</taxon>
    </lineage>
</organism>
<dbReference type="Proteomes" id="UP000712600">
    <property type="component" value="Unassembled WGS sequence"/>
</dbReference>
<reference evidence="1" key="1">
    <citation type="submission" date="2019-12" db="EMBL/GenBank/DDBJ databases">
        <title>Genome sequencing and annotation of Brassica cretica.</title>
        <authorList>
            <person name="Studholme D.J."/>
            <person name="Sarris P."/>
        </authorList>
    </citation>
    <scope>NUCLEOTIDE SEQUENCE</scope>
    <source>
        <strain evidence="1">PFS-109/04</strain>
        <tissue evidence="1">Leaf</tissue>
    </source>
</reference>
<evidence type="ECO:0000313" key="1">
    <source>
        <dbReference type="EMBL" id="KAF3506317.1"/>
    </source>
</evidence>
<evidence type="ECO:0000313" key="2">
    <source>
        <dbReference type="Proteomes" id="UP000712600"/>
    </source>
</evidence>
<dbReference type="EMBL" id="QGKX02001521">
    <property type="protein sequence ID" value="KAF3506317.1"/>
    <property type="molecule type" value="Genomic_DNA"/>
</dbReference>
<accession>A0A8S9NZ62</accession>